<accession>A0A7M1SSZ4</accession>
<gene>
    <name evidence="3" type="ORF">IM660_18860</name>
</gene>
<evidence type="ECO:0000256" key="1">
    <source>
        <dbReference type="SAM" id="Phobius"/>
    </source>
</evidence>
<feature type="transmembrane region" description="Helical" evidence="1">
    <location>
        <begin position="119"/>
        <end position="139"/>
    </location>
</feature>
<feature type="domain" description="CAAX prenyl protease 2/Lysostaphin resistance protein A-like" evidence="2">
    <location>
        <begin position="158"/>
        <end position="252"/>
    </location>
</feature>
<keyword evidence="3" id="KW-0482">Metalloprotease</keyword>
<evidence type="ECO:0000313" key="4">
    <source>
        <dbReference type="Proteomes" id="UP000593758"/>
    </source>
</evidence>
<keyword evidence="1" id="KW-1133">Transmembrane helix</keyword>
<dbReference type="Proteomes" id="UP000593758">
    <property type="component" value="Chromosome"/>
</dbReference>
<feature type="transmembrane region" description="Helical" evidence="1">
    <location>
        <begin position="240"/>
        <end position="261"/>
    </location>
</feature>
<keyword evidence="3" id="KW-0378">Hydrolase</keyword>
<dbReference type="InterPro" id="IPR003675">
    <property type="entry name" value="Rce1/LyrA-like_dom"/>
</dbReference>
<name>A0A7M1SSZ4_9MICO</name>
<dbReference type="GO" id="GO:0004175">
    <property type="term" value="F:endopeptidase activity"/>
    <property type="evidence" value="ECO:0007669"/>
    <property type="project" value="UniProtKB-ARBA"/>
</dbReference>
<dbReference type="AlphaFoldDB" id="A0A7M1SSZ4"/>
<dbReference type="GO" id="GO:0006508">
    <property type="term" value="P:proteolysis"/>
    <property type="evidence" value="ECO:0007669"/>
    <property type="project" value="UniProtKB-KW"/>
</dbReference>
<feature type="transmembrane region" description="Helical" evidence="1">
    <location>
        <begin position="214"/>
        <end position="233"/>
    </location>
</feature>
<keyword evidence="3" id="KW-0645">Protease</keyword>
<reference evidence="3 4" key="1">
    <citation type="submission" date="2020-10" db="EMBL/GenBank/DDBJ databases">
        <title>Haloactinobacterium sp. RN3S43, a bacterium isolated from saline soil.</title>
        <authorList>
            <person name="Sun J.-Q."/>
        </authorList>
    </citation>
    <scope>NUCLEOTIDE SEQUENCE [LARGE SCALE GENOMIC DNA]</scope>
    <source>
        <strain evidence="3 4">RN3S43</strain>
    </source>
</reference>
<dbReference type="Pfam" id="PF02517">
    <property type="entry name" value="Rce1-like"/>
    <property type="match status" value="1"/>
</dbReference>
<evidence type="ECO:0000313" key="3">
    <source>
        <dbReference type="EMBL" id="QOR70615.1"/>
    </source>
</evidence>
<keyword evidence="4" id="KW-1185">Reference proteome</keyword>
<dbReference type="KEGG" id="halt:IM660_18860"/>
<evidence type="ECO:0000259" key="2">
    <source>
        <dbReference type="Pfam" id="PF02517"/>
    </source>
</evidence>
<proteinExistence type="predicted"/>
<keyword evidence="1" id="KW-0812">Transmembrane</keyword>
<feature type="transmembrane region" description="Helical" evidence="1">
    <location>
        <begin position="76"/>
        <end position="98"/>
    </location>
</feature>
<dbReference type="RefSeq" id="WP_193497290.1">
    <property type="nucleotide sequence ID" value="NZ_CP063169.1"/>
</dbReference>
<dbReference type="GO" id="GO:0080120">
    <property type="term" value="P:CAAX-box protein maturation"/>
    <property type="evidence" value="ECO:0007669"/>
    <property type="project" value="UniProtKB-ARBA"/>
</dbReference>
<protein>
    <submittedName>
        <fullName evidence="3">CPBP family intramembrane metalloprotease</fullName>
    </submittedName>
</protein>
<feature type="transmembrane region" description="Helical" evidence="1">
    <location>
        <begin position="29"/>
        <end position="52"/>
    </location>
</feature>
<keyword evidence="1" id="KW-0472">Membrane</keyword>
<sequence length="273" mass="29399">MDSARAASHRPATAPPTVRARSRRLTAEIWIVLGLSLGKSAVYAIVAIIAALTRGPLGEQTTALNTSQSPRPYLDLTYQVLSVAFALVPVALVLYLLSESGRSAFRRIGLDLRRPVRDLGWGLALGALIGIPGLGLYLAGRALGITVAVQASGLDPYWWTVPVLLLAALKNALVEEVIVVGYLIERLGEKRWGLPAIVATSALLRGAYHLYQGWGPFAANAIMGVTFALFYLSRFGRRRVMPLVVAHTVLDVVAFVGYQYLPEAWLAALGVDV</sequence>
<organism evidence="3 4">
    <name type="scientific">Ruania alkalisoli</name>
    <dbReference type="NCBI Taxonomy" id="2779775"/>
    <lineage>
        <taxon>Bacteria</taxon>
        <taxon>Bacillati</taxon>
        <taxon>Actinomycetota</taxon>
        <taxon>Actinomycetes</taxon>
        <taxon>Micrococcales</taxon>
        <taxon>Ruaniaceae</taxon>
        <taxon>Ruania</taxon>
    </lineage>
</organism>
<dbReference type="EMBL" id="CP063169">
    <property type="protein sequence ID" value="QOR70615.1"/>
    <property type="molecule type" value="Genomic_DNA"/>
</dbReference>
<dbReference type="GO" id="GO:0008237">
    <property type="term" value="F:metallopeptidase activity"/>
    <property type="evidence" value="ECO:0007669"/>
    <property type="project" value="UniProtKB-KW"/>
</dbReference>